<dbReference type="Pfam" id="PF13474">
    <property type="entry name" value="SnoaL_3"/>
    <property type="match status" value="1"/>
</dbReference>
<dbReference type="OrthoDB" id="9812295at2"/>
<dbReference type="InterPro" id="IPR037401">
    <property type="entry name" value="SnoaL-like"/>
</dbReference>
<dbReference type="SUPFAM" id="SSF54427">
    <property type="entry name" value="NTF2-like"/>
    <property type="match status" value="1"/>
</dbReference>
<dbReference type="InterPro" id="IPR032710">
    <property type="entry name" value="NTF2-like_dom_sf"/>
</dbReference>
<gene>
    <name evidence="2" type="ORF">BBP83_13960</name>
</gene>
<dbReference type="RefSeq" id="WP_068885996.1">
    <property type="nucleotide sequence ID" value="NZ_CBCRUU010000013.1"/>
</dbReference>
<dbReference type="Gene3D" id="3.10.450.50">
    <property type="match status" value="1"/>
</dbReference>
<dbReference type="Proteomes" id="UP000186553">
    <property type="component" value="Unassembled WGS sequence"/>
</dbReference>
<dbReference type="EMBL" id="MBDL01000002">
    <property type="protein sequence ID" value="ODA14184.1"/>
    <property type="molecule type" value="Genomic_DNA"/>
</dbReference>
<name>A0A1C3CZH5_9GAMM</name>
<evidence type="ECO:0000313" key="3">
    <source>
        <dbReference type="Proteomes" id="UP000186553"/>
    </source>
</evidence>
<proteinExistence type="predicted"/>
<keyword evidence="3" id="KW-1185">Reference proteome</keyword>
<reference evidence="2 3" key="1">
    <citation type="submission" date="2016-07" db="EMBL/GenBank/DDBJ databases">
        <title>Acinetobacter sp. ANC 4603.</title>
        <authorList>
            <person name="Radolfova-Krizova L."/>
            <person name="Nemec A."/>
        </authorList>
    </citation>
    <scope>NUCLEOTIDE SEQUENCE [LARGE SCALE GENOMIC DNA]</scope>
    <source>
        <strain evidence="2 3">ANC 4603</strain>
    </source>
</reference>
<dbReference type="AlphaFoldDB" id="A0A1C3CZH5"/>
<dbReference type="STRING" id="1891224.BBP83_13960"/>
<feature type="domain" description="SnoaL-like" evidence="1">
    <location>
        <begin position="13"/>
        <end position="132"/>
    </location>
</feature>
<organism evidence="2 3">
    <name type="scientific">Acinetobacter celticus</name>
    <dbReference type="NCBI Taxonomy" id="1891224"/>
    <lineage>
        <taxon>Bacteria</taxon>
        <taxon>Pseudomonadati</taxon>
        <taxon>Pseudomonadota</taxon>
        <taxon>Gammaproteobacteria</taxon>
        <taxon>Moraxellales</taxon>
        <taxon>Moraxellaceae</taxon>
        <taxon>Acinetobacter</taxon>
    </lineage>
</organism>
<sequence length="145" mass="16731">MKVTGNQQVGQEIIAVLKQWDQAICSLDLHQIIAQCSADVSLFDVSSELVGVSAYQQIWTRYQDYFQSGLRVFRDRIHIQAESQLAFVSCFSKIDVESGIPTPNILWCRTTICFRKKGDQWKIVHQHISLPTEIQDREPVKWDFS</sequence>
<comment type="caution">
    <text evidence="2">The sequence shown here is derived from an EMBL/GenBank/DDBJ whole genome shotgun (WGS) entry which is preliminary data.</text>
</comment>
<evidence type="ECO:0000259" key="1">
    <source>
        <dbReference type="Pfam" id="PF13474"/>
    </source>
</evidence>
<protein>
    <recommendedName>
        <fullName evidence="1">SnoaL-like domain-containing protein</fullName>
    </recommendedName>
</protein>
<accession>A0A1C3CZH5</accession>
<evidence type="ECO:0000313" key="2">
    <source>
        <dbReference type="EMBL" id="ODA14184.1"/>
    </source>
</evidence>